<dbReference type="GO" id="GO:0004556">
    <property type="term" value="F:alpha-amylase activity"/>
    <property type="evidence" value="ECO:0007669"/>
    <property type="project" value="UniProtKB-UniRule"/>
</dbReference>
<keyword evidence="6 13" id="KW-0378">Hydrolase</keyword>
<dbReference type="InterPro" id="IPR006046">
    <property type="entry name" value="Alpha_amylase"/>
</dbReference>
<dbReference type="EMBL" id="CAKMRJ010005745">
    <property type="protein sequence ID" value="CAH1454307.1"/>
    <property type="molecule type" value="Genomic_DNA"/>
</dbReference>
<dbReference type="SMART" id="SM00810">
    <property type="entry name" value="Alpha-amyl_C2"/>
    <property type="match status" value="1"/>
</dbReference>
<dbReference type="Pfam" id="PF07821">
    <property type="entry name" value="Alpha-amyl_C2"/>
    <property type="match status" value="1"/>
</dbReference>
<comment type="similarity">
    <text evidence="3 10 12">Belongs to the glycosyl hydrolase 13 family.</text>
</comment>
<dbReference type="EC" id="3.2.1.1" evidence="4 10"/>
<organism evidence="16 17">
    <name type="scientific">Lactuca virosa</name>
    <dbReference type="NCBI Taxonomy" id="75947"/>
    <lineage>
        <taxon>Eukaryota</taxon>
        <taxon>Viridiplantae</taxon>
        <taxon>Streptophyta</taxon>
        <taxon>Embryophyta</taxon>
        <taxon>Tracheophyta</taxon>
        <taxon>Spermatophyta</taxon>
        <taxon>Magnoliopsida</taxon>
        <taxon>eudicotyledons</taxon>
        <taxon>Gunneridae</taxon>
        <taxon>Pentapetalae</taxon>
        <taxon>asterids</taxon>
        <taxon>campanulids</taxon>
        <taxon>Asterales</taxon>
        <taxon>Asteraceae</taxon>
        <taxon>Cichorioideae</taxon>
        <taxon>Cichorieae</taxon>
        <taxon>Lactucinae</taxon>
        <taxon>Lactuca</taxon>
    </lineage>
</organism>
<dbReference type="Gene3D" id="3.20.20.80">
    <property type="entry name" value="Glycosidases"/>
    <property type="match status" value="1"/>
</dbReference>
<keyword evidence="8 13" id="KW-0326">Glycosidase</keyword>
<name>A0AAU9PXH5_9ASTR</name>
<evidence type="ECO:0000256" key="6">
    <source>
        <dbReference type="ARBA" id="ARBA00022801"/>
    </source>
</evidence>
<evidence type="ECO:0000256" key="10">
    <source>
        <dbReference type="PIRNR" id="PIRNR001028"/>
    </source>
</evidence>
<comment type="catalytic activity">
    <reaction evidence="1 10 13">
        <text>Endohydrolysis of (1-&gt;4)-alpha-D-glucosidic linkages in polysaccharides containing three or more (1-&gt;4)-alpha-linked D-glucose units.</text>
        <dbReference type="EC" id="3.2.1.1"/>
    </reaction>
</comment>
<dbReference type="GO" id="GO:0005509">
    <property type="term" value="F:calcium ion binding"/>
    <property type="evidence" value="ECO:0007669"/>
    <property type="project" value="UniProtKB-UniRule"/>
</dbReference>
<dbReference type="Gene3D" id="2.60.40.1180">
    <property type="entry name" value="Golgi alpha-mannosidase II"/>
    <property type="match status" value="1"/>
</dbReference>
<sequence>MSLVKVATFTQRLFLVTCFLAPFLAAAPTLLFQGFNWDSCNKDGGLYNSLLDSIDDLAAAGITHVWLPPPSQSAAPQGYLPGRLYDLNASKYGNEEQLKSLIKALNNKGIKSVADIVINHRTGEKQDGSGKYCIFEGGTSDERLDWGSSMICKDDDYCIGNGNLDTRGPFTGAPDIDHVNPTAQKELSDWMNWLKTEIGFVGWRFDYVKGYSSSFTKIYMSNTSPDFAVGELWSSLAYGQDGTKPDYNQDNHRNELMKWVEEGGGGALTAFDFTTKGILQAAVQGELWRLIDPNGKPPGFIGIMPANAVTFIDNHDTYSQNLWPFPSDKVMLGYVYILSHPGIPSIFYDHFFSWGLKEAIINVSAIRARNRIGATSQVKILKYEADLYVAEIDEKIMVKIGSKR</sequence>
<evidence type="ECO:0000256" key="4">
    <source>
        <dbReference type="ARBA" id="ARBA00012595"/>
    </source>
</evidence>
<proteinExistence type="inferred from homology"/>
<evidence type="ECO:0000256" key="7">
    <source>
        <dbReference type="ARBA" id="ARBA00023277"/>
    </source>
</evidence>
<dbReference type="SUPFAM" id="SSF51445">
    <property type="entry name" value="(Trans)glycosidases"/>
    <property type="match status" value="1"/>
</dbReference>
<dbReference type="InterPro" id="IPR012850">
    <property type="entry name" value="A-amylase_bs_C"/>
</dbReference>
<feature type="active site" description="Nucleophile" evidence="11">
    <location>
        <position position="206"/>
    </location>
</feature>
<evidence type="ECO:0000256" key="12">
    <source>
        <dbReference type="RuleBase" id="RU003615"/>
    </source>
</evidence>
<evidence type="ECO:0000256" key="3">
    <source>
        <dbReference type="ARBA" id="ARBA00008061"/>
    </source>
</evidence>
<feature type="active site" description="Proton donor" evidence="11">
    <location>
        <position position="231"/>
    </location>
</feature>
<evidence type="ECO:0000256" key="2">
    <source>
        <dbReference type="ARBA" id="ARBA00001913"/>
    </source>
</evidence>
<feature type="domain" description="Alpha-amylase C-terminal beta-sheet" evidence="15">
    <location>
        <begin position="368"/>
        <end position="403"/>
    </location>
</feature>
<evidence type="ECO:0000256" key="5">
    <source>
        <dbReference type="ARBA" id="ARBA00022723"/>
    </source>
</evidence>
<keyword evidence="5" id="KW-0479">Metal-binding</keyword>
<dbReference type="SUPFAM" id="SSF51011">
    <property type="entry name" value="Glycosyl hydrolase domain"/>
    <property type="match status" value="1"/>
</dbReference>
<feature type="domain" description="Glycosyl hydrolase family 13 catalytic" evidence="14">
    <location>
        <begin position="29"/>
        <end position="367"/>
    </location>
</feature>
<evidence type="ECO:0000313" key="16">
    <source>
        <dbReference type="EMBL" id="CAH1454307.1"/>
    </source>
</evidence>
<gene>
    <name evidence="16" type="ORF">LVIROSA_LOCUS39496</name>
</gene>
<reference evidence="16 17" key="1">
    <citation type="submission" date="2022-01" db="EMBL/GenBank/DDBJ databases">
        <authorList>
            <person name="Xiong W."/>
            <person name="Schranz E."/>
        </authorList>
    </citation>
    <scope>NUCLEOTIDE SEQUENCE [LARGE SCALE GENOMIC DNA]</scope>
</reference>
<dbReference type="InterPro" id="IPR006047">
    <property type="entry name" value="GH13_cat_dom"/>
</dbReference>
<dbReference type="SMART" id="SM00642">
    <property type="entry name" value="Aamy"/>
    <property type="match status" value="1"/>
</dbReference>
<comment type="caution">
    <text evidence="16">The sequence shown here is derived from an EMBL/GenBank/DDBJ whole genome shotgun (WGS) entry which is preliminary data.</text>
</comment>
<dbReference type="Pfam" id="PF00128">
    <property type="entry name" value="Alpha-amylase"/>
    <property type="match status" value="1"/>
</dbReference>
<dbReference type="PIRSF" id="PIRSF001028">
    <property type="entry name" value="Alph-amls_plant"/>
    <property type="match status" value="1"/>
</dbReference>
<comment type="cofactor">
    <cofactor evidence="2 10">
        <name>Ca(2+)</name>
        <dbReference type="ChEBI" id="CHEBI:29108"/>
    </cofactor>
</comment>
<dbReference type="GO" id="GO:0005975">
    <property type="term" value="P:carbohydrate metabolic process"/>
    <property type="evidence" value="ECO:0007669"/>
    <property type="project" value="InterPro"/>
</dbReference>
<accession>A0AAU9PXH5</accession>
<keyword evidence="17" id="KW-1185">Reference proteome</keyword>
<evidence type="ECO:0000313" key="17">
    <source>
        <dbReference type="Proteomes" id="UP001157418"/>
    </source>
</evidence>
<dbReference type="InterPro" id="IPR013775">
    <property type="entry name" value="A-amylase_pln"/>
</dbReference>
<evidence type="ECO:0000256" key="8">
    <source>
        <dbReference type="ARBA" id="ARBA00023295"/>
    </source>
</evidence>
<dbReference type="InterPro" id="IPR013780">
    <property type="entry name" value="Glyco_hydro_b"/>
</dbReference>
<evidence type="ECO:0000256" key="11">
    <source>
        <dbReference type="PIRSR" id="PIRSR001028-1"/>
    </source>
</evidence>
<evidence type="ECO:0000256" key="1">
    <source>
        <dbReference type="ARBA" id="ARBA00000548"/>
    </source>
</evidence>
<dbReference type="CDD" id="cd11314">
    <property type="entry name" value="AmyAc_arch_bac_plant_AmyA"/>
    <property type="match status" value="1"/>
</dbReference>
<dbReference type="InterPro" id="IPR017853">
    <property type="entry name" value="GH"/>
</dbReference>
<keyword evidence="7 13" id="KW-0119">Carbohydrate metabolism</keyword>
<evidence type="ECO:0000256" key="9">
    <source>
        <dbReference type="ARBA" id="ARBA00030238"/>
    </source>
</evidence>
<dbReference type="Proteomes" id="UP001157418">
    <property type="component" value="Unassembled WGS sequence"/>
</dbReference>
<protein>
    <recommendedName>
        <fullName evidence="4 10">Alpha-amylase</fullName>
        <ecNumber evidence="4 10">3.2.1.1</ecNumber>
    </recommendedName>
    <alternativeName>
        <fullName evidence="9 10">1,4-alpha-D-glucan glucanohydrolase</fullName>
    </alternativeName>
</protein>
<dbReference type="AlphaFoldDB" id="A0AAU9PXH5"/>
<evidence type="ECO:0000259" key="15">
    <source>
        <dbReference type="SMART" id="SM00810"/>
    </source>
</evidence>
<dbReference type="PRINTS" id="PR00110">
    <property type="entry name" value="ALPHAAMYLASE"/>
</dbReference>
<evidence type="ECO:0000259" key="14">
    <source>
        <dbReference type="SMART" id="SM00642"/>
    </source>
</evidence>
<dbReference type="PANTHER" id="PTHR43447">
    <property type="entry name" value="ALPHA-AMYLASE"/>
    <property type="match status" value="1"/>
</dbReference>
<evidence type="ECO:0000256" key="13">
    <source>
        <dbReference type="RuleBase" id="RU361134"/>
    </source>
</evidence>